<feature type="transmembrane region" description="Helical" evidence="1">
    <location>
        <begin position="21"/>
        <end position="38"/>
    </location>
</feature>
<feature type="domain" description="EAL" evidence="2">
    <location>
        <begin position="243"/>
        <end position="498"/>
    </location>
</feature>
<dbReference type="CDD" id="cd01949">
    <property type="entry name" value="GGDEF"/>
    <property type="match status" value="1"/>
</dbReference>
<evidence type="ECO:0000313" key="4">
    <source>
        <dbReference type="EMBL" id="SFD25084.1"/>
    </source>
</evidence>
<dbReference type="PROSITE" id="PS50883">
    <property type="entry name" value="EAL"/>
    <property type="match status" value="1"/>
</dbReference>
<dbReference type="Gene3D" id="3.20.20.450">
    <property type="entry name" value="EAL domain"/>
    <property type="match status" value="1"/>
</dbReference>
<keyword evidence="1" id="KW-1133">Transmembrane helix</keyword>
<keyword evidence="1" id="KW-0812">Transmembrane</keyword>
<dbReference type="PANTHER" id="PTHR33121">
    <property type="entry name" value="CYCLIC DI-GMP PHOSPHODIESTERASE PDEF"/>
    <property type="match status" value="1"/>
</dbReference>
<keyword evidence="5" id="KW-1185">Reference proteome</keyword>
<accession>A0A1I1QSJ2</accession>
<dbReference type="InterPro" id="IPR000160">
    <property type="entry name" value="GGDEF_dom"/>
</dbReference>
<name>A0A1I1QSJ2_9RHOB</name>
<dbReference type="Pfam" id="PF00990">
    <property type="entry name" value="GGDEF"/>
    <property type="match status" value="1"/>
</dbReference>
<dbReference type="InterPro" id="IPR043128">
    <property type="entry name" value="Rev_trsase/Diguanyl_cyclase"/>
</dbReference>
<evidence type="ECO:0000313" key="5">
    <source>
        <dbReference type="Proteomes" id="UP000198728"/>
    </source>
</evidence>
<evidence type="ECO:0000259" key="3">
    <source>
        <dbReference type="PROSITE" id="PS50887"/>
    </source>
</evidence>
<dbReference type="SMART" id="SM00267">
    <property type="entry name" value="GGDEF"/>
    <property type="match status" value="1"/>
</dbReference>
<evidence type="ECO:0000259" key="2">
    <source>
        <dbReference type="PROSITE" id="PS50883"/>
    </source>
</evidence>
<dbReference type="Pfam" id="PF00563">
    <property type="entry name" value="EAL"/>
    <property type="match status" value="1"/>
</dbReference>
<dbReference type="SUPFAM" id="SSF55073">
    <property type="entry name" value="Nucleotide cyclase"/>
    <property type="match status" value="1"/>
</dbReference>
<dbReference type="GO" id="GO:0071111">
    <property type="term" value="F:cyclic-guanylate-specific phosphodiesterase activity"/>
    <property type="evidence" value="ECO:0007669"/>
    <property type="project" value="InterPro"/>
</dbReference>
<dbReference type="PANTHER" id="PTHR33121:SF70">
    <property type="entry name" value="SIGNALING PROTEIN YKOW"/>
    <property type="match status" value="1"/>
</dbReference>
<dbReference type="SMART" id="SM00052">
    <property type="entry name" value="EAL"/>
    <property type="match status" value="1"/>
</dbReference>
<dbReference type="Proteomes" id="UP000198728">
    <property type="component" value="Unassembled WGS sequence"/>
</dbReference>
<dbReference type="NCBIfam" id="TIGR00254">
    <property type="entry name" value="GGDEF"/>
    <property type="match status" value="1"/>
</dbReference>
<dbReference type="CDD" id="cd01948">
    <property type="entry name" value="EAL"/>
    <property type="match status" value="1"/>
</dbReference>
<dbReference type="SUPFAM" id="SSF141868">
    <property type="entry name" value="EAL domain-like"/>
    <property type="match status" value="1"/>
</dbReference>
<dbReference type="InterPro" id="IPR035919">
    <property type="entry name" value="EAL_sf"/>
</dbReference>
<dbReference type="InterPro" id="IPR050706">
    <property type="entry name" value="Cyclic-di-GMP_PDE-like"/>
</dbReference>
<dbReference type="InterPro" id="IPR029787">
    <property type="entry name" value="Nucleotide_cyclase"/>
</dbReference>
<dbReference type="EMBL" id="FOLG01000023">
    <property type="protein sequence ID" value="SFD25084.1"/>
    <property type="molecule type" value="Genomic_DNA"/>
</dbReference>
<dbReference type="PROSITE" id="PS50887">
    <property type="entry name" value="GGDEF"/>
    <property type="match status" value="1"/>
</dbReference>
<feature type="domain" description="GGDEF" evidence="3">
    <location>
        <begin position="98"/>
        <end position="234"/>
    </location>
</feature>
<dbReference type="Gene3D" id="3.30.70.270">
    <property type="match status" value="1"/>
</dbReference>
<reference evidence="4 5" key="1">
    <citation type="submission" date="2016-10" db="EMBL/GenBank/DDBJ databases">
        <authorList>
            <person name="de Groot N.N."/>
        </authorList>
    </citation>
    <scope>NUCLEOTIDE SEQUENCE [LARGE SCALE GENOMIC DNA]</scope>
    <source>
        <strain evidence="4 5">DSM 19548</strain>
    </source>
</reference>
<gene>
    <name evidence="4" type="ORF">SAMN04488094_12328</name>
</gene>
<dbReference type="STRING" id="441112.SAMN04488094_12328"/>
<keyword evidence="1" id="KW-0472">Membrane</keyword>
<proteinExistence type="predicted"/>
<organism evidence="4 5">
    <name type="scientific">Tropicimonas isoalkanivorans</name>
    <dbReference type="NCBI Taxonomy" id="441112"/>
    <lineage>
        <taxon>Bacteria</taxon>
        <taxon>Pseudomonadati</taxon>
        <taxon>Pseudomonadota</taxon>
        <taxon>Alphaproteobacteria</taxon>
        <taxon>Rhodobacterales</taxon>
        <taxon>Roseobacteraceae</taxon>
        <taxon>Tropicimonas</taxon>
    </lineage>
</organism>
<dbReference type="AlphaFoldDB" id="A0A1I1QSJ2"/>
<dbReference type="RefSeq" id="WP_093362890.1">
    <property type="nucleotide sequence ID" value="NZ_FOLG01000023.1"/>
</dbReference>
<protein>
    <submittedName>
        <fullName evidence="4">Diguanylate cyclase/phosphodiesterase</fullName>
    </submittedName>
</protein>
<dbReference type="InterPro" id="IPR001633">
    <property type="entry name" value="EAL_dom"/>
</dbReference>
<sequence length="512" mass="56715">MPRPAYRFRQIRRRLTNAFNRPQTLAFLPALMFGGYWFGGEGVLIITSVTFPMVLMLGGLFEGDRNIERLDGLTGLANRSYLIDTLDQFLESYEGQGQSTVAFVIQIDDFAEVAESLGSAATEDVLRRTADRIVSVTRPGDVAARLVEHRYALALGPVRQANMEVALRVAERIQAAIAEPISVDATTVYVSASIGFCLARRAPARDGEALIESAEVAMDEARRAGSAQIRAYSAEMSAAVEVRHALSEEISRAFDGDQIRPWYQPQICTDTGQVSGFEALVRWVHPERGVLPPSDFLEATEAAGMIERLGEVMLFNSLSALRMWDKAGYRVPRVGINFTGAELRNPRLVDRIRWELDRFDLTPDRLNVEVLETVVADASNDFISNNIVALATLGCQIDLDDFGTGHASIANIRRFAVKRIKIDRSFVTRVDTDRNQQQMASAILSMAERLDLETLAEGVETIGEHAMLAQLGCGHVQGYSIARPMPFEDTMDWMDRHSAKLGFAPQIGKSMH</sequence>
<dbReference type="OrthoDB" id="9814202at2"/>
<evidence type="ECO:0000256" key="1">
    <source>
        <dbReference type="SAM" id="Phobius"/>
    </source>
</evidence>